<comment type="caution">
    <text evidence="4">The sequence shown here is derived from an EMBL/GenBank/DDBJ whole genome shotgun (WGS) entry which is preliminary data.</text>
</comment>
<feature type="transmembrane region" description="Helical" evidence="1">
    <location>
        <begin position="60"/>
        <end position="79"/>
    </location>
</feature>
<evidence type="ECO:0000313" key="4">
    <source>
        <dbReference type="EMBL" id="KKT80972.1"/>
    </source>
</evidence>
<dbReference type="InterPro" id="IPR038461">
    <property type="entry name" value="Schlafen_AlbA_2_dom_sf"/>
</dbReference>
<dbReference type="EMBL" id="LCJR01000030">
    <property type="protein sequence ID" value="KKT80972.1"/>
    <property type="molecule type" value="Genomic_DNA"/>
</dbReference>
<evidence type="ECO:0000259" key="3">
    <source>
        <dbReference type="Pfam" id="PF04326"/>
    </source>
</evidence>
<dbReference type="PANTHER" id="PTHR30595">
    <property type="entry name" value="GLPR-RELATED TRANSCRIPTIONAL REPRESSOR"/>
    <property type="match status" value="1"/>
</dbReference>
<gene>
    <name evidence="4" type="ORF">UW79_C0030G0004</name>
</gene>
<dbReference type="InterPro" id="IPR005182">
    <property type="entry name" value="YdbS-like_PH"/>
</dbReference>
<organism evidence="4 5">
    <name type="scientific">Candidatus Yanofskybacteria bacterium GW2011_GWA2_44_9</name>
    <dbReference type="NCBI Taxonomy" id="1619025"/>
    <lineage>
        <taxon>Bacteria</taxon>
        <taxon>Candidatus Yanofskyibacteriota</taxon>
    </lineage>
</organism>
<evidence type="ECO:0000313" key="5">
    <source>
        <dbReference type="Proteomes" id="UP000034032"/>
    </source>
</evidence>
<feature type="transmembrane region" description="Helical" evidence="1">
    <location>
        <begin position="20"/>
        <end position="40"/>
    </location>
</feature>
<protein>
    <submittedName>
        <fullName evidence="4">Transcriptional regulator</fullName>
    </submittedName>
</protein>
<dbReference type="Gene3D" id="3.30.950.30">
    <property type="entry name" value="Schlafen, AAA domain"/>
    <property type="match status" value="1"/>
</dbReference>
<sequence length="333" mass="38162">MGIYKPLILKKSPVVIVKNFIALQLASMAVFFLAGVAADYGEIYKGLYFADSVSYRVAEILFIFFFETVLVFYIFFSWYKEYYEFKTDRIVHAKGILFRHKNMIPLETVHAVSYRQGPLGKLTQYGTIELSTGAGRNTKLSYIPEPQKYVELITGFLKSKIMDKSVFGASNLGEMIANEENERLEFKSSFRWDLRQGKVNKNLEKSAMKTIAAFLNSDGGHLYIGVGDDQKVVGLKEDFNSLPKSNFDGFENHFTNVFHAMIGPEFRQYVRLTWHAFEGKDFCVIRVSPSTKPTYLRSEENEEFYIRTGNGTTSLRLSEAASYIDSHWQARLL</sequence>
<reference evidence="4 5" key="1">
    <citation type="journal article" date="2015" name="Nature">
        <title>rRNA introns, odd ribosomes, and small enigmatic genomes across a large radiation of phyla.</title>
        <authorList>
            <person name="Brown C.T."/>
            <person name="Hug L.A."/>
            <person name="Thomas B.C."/>
            <person name="Sharon I."/>
            <person name="Castelle C.J."/>
            <person name="Singh A."/>
            <person name="Wilkins M.J."/>
            <person name="Williams K.H."/>
            <person name="Banfield J.F."/>
        </authorList>
    </citation>
    <scope>NUCLEOTIDE SEQUENCE [LARGE SCALE GENOMIC DNA]</scope>
</reference>
<dbReference type="Pfam" id="PF03703">
    <property type="entry name" value="bPH_2"/>
    <property type="match status" value="1"/>
</dbReference>
<keyword evidence="1" id="KW-0812">Transmembrane</keyword>
<keyword evidence="1" id="KW-0472">Membrane</keyword>
<keyword evidence="1" id="KW-1133">Transmembrane helix</keyword>
<dbReference type="Pfam" id="PF04326">
    <property type="entry name" value="SLFN_AlbA_2"/>
    <property type="match status" value="1"/>
</dbReference>
<dbReference type="AlphaFoldDB" id="A0A0G1MJF5"/>
<dbReference type="Proteomes" id="UP000034032">
    <property type="component" value="Unassembled WGS sequence"/>
</dbReference>
<evidence type="ECO:0000256" key="1">
    <source>
        <dbReference type="SAM" id="Phobius"/>
    </source>
</evidence>
<dbReference type="PATRIC" id="fig|1619025.3.peg.956"/>
<dbReference type="InterPro" id="IPR007421">
    <property type="entry name" value="Schlafen_AlbA_2_dom"/>
</dbReference>
<name>A0A0G1MJF5_9BACT</name>
<feature type="domain" description="Schlafen AlbA-2" evidence="3">
    <location>
        <begin position="180"/>
        <end position="314"/>
    </location>
</feature>
<proteinExistence type="predicted"/>
<dbReference type="PANTHER" id="PTHR30595:SF6">
    <property type="entry name" value="SCHLAFEN ALBA-2 DOMAIN-CONTAINING PROTEIN"/>
    <property type="match status" value="1"/>
</dbReference>
<evidence type="ECO:0000259" key="2">
    <source>
        <dbReference type="Pfam" id="PF03703"/>
    </source>
</evidence>
<feature type="domain" description="YdbS-like PH" evidence="2">
    <location>
        <begin position="83"/>
        <end position="147"/>
    </location>
</feature>
<accession>A0A0G1MJF5</accession>